<dbReference type="Proteomes" id="UP001642520">
    <property type="component" value="Unassembled WGS sequence"/>
</dbReference>
<evidence type="ECO:0000313" key="3">
    <source>
        <dbReference type="Proteomes" id="UP001642520"/>
    </source>
</evidence>
<gene>
    <name evidence="2" type="ORF">XYLVIOL_LOCUS9742</name>
</gene>
<feature type="compositionally biased region" description="Basic and acidic residues" evidence="1">
    <location>
        <begin position="278"/>
        <end position="288"/>
    </location>
</feature>
<feature type="region of interest" description="Disordered" evidence="1">
    <location>
        <begin position="191"/>
        <end position="314"/>
    </location>
</feature>
<sequence length="314" mass="36833">MAPVKRCPHTRSHQMKLRRRRPNISELVYKYLGESVKEGGAKASRNCDGAKCRFCNRPKPREEVLNSLDSRAGRGMANKRKESAKNSKIHRVKRRQTSREQTLSSCMQRATGGEGIKKMKKYIQKAINFGVESGYLIPKDGAYRVLRVSSDLMNDCNYTFKVRKRDSTVSQVRDRSPRRTPIRFEDYEVQDARRRRRRRGRRRGRRRSRRRRSRSGSRRRRRRSRRRGRRRSASADGEEVVQIENDDDNYDFDKQGEKKKSSENAKRDEGNEQLNQSDGEKTTDKREDDASDMSMDDEDSDEDEEKKAEDTTKS</sequence>
<evidence type="ECO:0000313" key="2">
    <source>
        <dbReference type="EMBL" id="CAL7950056.1"/>
    </source>
</evidence>
<feature type="compositionally biased region" description="Acidic residues" evidence="1">
    <location>
        <begin position="236"/>
        <end position="250"/>
    </location>
</feature>
<dbReference type="EMBL" id="CAXAJV020001300">
    <property type="protein sequence ID" value="CAL7950056.1"/>
    <property type="molecule type" value="Genomic_DNA"/>
</dbReference>
<reference evidence="2 3" key="1">
    <citation type="submission" date="2024-08" db="EMBL/GenBank/DDBJ databases">
        <authorList>
            <person name="Will J Nash"/>
            <person name="Angela Man"/>
            <person name="Seanna McTaggart"/>
            <person name="Kendall Baker"/>
            <person name="Tom Barker"/>
            <person name="Leah Catchpole"/>
            <person name="Alex Durrant"/>
            <person name="Karim Gharbi"/>
            <person name="Naomi Irish"/>
            <person name="Gemy Kaithakottil"/>
            <person name="Debby Ku"/>
            <person name="Aaliyah Providence"/>
            <person name="Felix Shaw"/>
            <person name="David Swarbreck"/>
            <person name="Chris Watkins"/>
            <person name="Ann M. McCartney"/>
            <person name="Giulio Formenti"/>
            <person name="Alice Mouton"/>
            <person name="Noel Vella"/>
            <person name="Bjorn M von Reumont"/>
            <person name="Adriana Vella"/>
            <person name="Wilfried Haerty"/>
        </authorList>
    </citation>
    <scope>NUCLEOTIDE SEQUENCE [LARGE SCALE GENOMIC DNA]</scope>
</reference>
<evidence type="ECO:0000256" key="1">
    <source>
        <dbReference type="SAM" id="MobiDB-lite"/>
    </source>
</evidence>
<comment type="caution">
    <text evidence="2">The sequence shown here is derived from an EMBL/GenBank/DDBJ whole genome shotgun (WGS) entry which is preliminary data.</text>
</comment>
<feature type="compositionally biased region" description="Basic and acidic residues" evidence="1">
    <location>
        <begin position="305"/>
        <end position="314"/>
    </location>
</feature>
<name>A0ABP1PD75_XYLVO</name>
<feature type="compositionally biased region" description="Acidic residues" evidence="1">
    <location>
        <begin position="289"/>
        <end position="304"/>
    </location>
</feature>
<feature type="region of interest" description="Disordered" evidence="1">
    <location>
        <begin position="73"/>
        <end position="103"/>
    </location>
</feature>
<organism evidence="2 3">
    <name type="scientific">Xylocopa violacea</name>
    <name type="common">Violet carpenter bee</name>
    <name type="synonym">Apis violacea</name>
    <dbReference type="NCBI Taxonomy" id="135666"/>
    <lineage>
        <taxon>Eukaryota</taxon>
        <taxon>Metazoa</taxon>
        <taxon>Ecdysozoa</taxon>
        <taxon>Arthropoda</taxon>
        <taxon>Hexapoda</taxon>
        <taxon>Insecta</taxon>
        <taxon>Pterygota</taxon>
        <taxon>Neoptera</taxon>
        <taxon>Endopterygota</taxon>
        <taxon>Hymenoptera</taxon>
        <taxon>Apocrita</taxon>
        <taxon>Aculeata</taxon>
        <taxon>Apoidea</taxon>
        <taxon>Anthophila</taxon>
        <taxon>Apidae</taxon>
        <taxon>Xylocopa</taxon>
        <taxon>Xylocopa</taxon>
    </lineage>
</organism>
<keyword evidence="3" id="KW-1185">Reference proteome</keyword>
<feature type="compositionally biased region" description="Basic residues" evidence="1">
    <location>
        <begin position="193"/>
        <end position="232"/>
    </location>
</feature>
<feature type="compositionally biased region" description="Basic residues" evidence="1">
    <location>
        <begin position="87"/>
        <end position="96"/>
    </location>
</feature>
<proteinExistence type="predicted"/>
<protein>
    <submittedName>
        <fullName evidence="2">Uncharacterized protein</fullName>
    </submittedName>
</protein>
<accession>A0ABP1PD75</accession>
<feature type="compositionally biased region" description="Basic and acidic residues" evidence="1">
    <location>
        <begin position="251"/>
        <end position="270"/>
    </location>
</feature>